<evidence type="ECO:0000313" key="7">
    <source>
        <dbReference type="EMBL" id="ETN38962.1"/>
    </source>
</evidence>
<dbReference type="GO" id="GO:0005886">
    <property type="term" value="C:plasma membrane"/>
    <property type="evidence" value="ECO:0007669"/>
    <property type="project" value="InterPro"/>
</dbReference>
<organism evidence="7 8">
    <name type="scientific">Cyphellophora europaea (strain CBS 101466)</name>
    <name type="common">Phialophora europaea</name>
    <dbReference type="NCBI Taxonomy" id="1220924"/>
    <lineage>
        <taxon>Eukaryota</taxon>
        <taxon>Fungi</taxon>
        <taxon>Dikarya</taxon>
        <taxon>Ascomycota</taxon>
        <taxon>Pezizomycotina</taxon>
        <taxon>Eurotiomycetes</taxon>
        <taxon>Chaetothyriomycetidae</taxon>
        <taxon>Chaetothyriales</taxon>
        <taxon>Cyphellophoraceae</taxon>
        <taxon>Cyphellophora</taxon>
    </lineage>
</organism>
<dbReference type="PANTHER" id="PTHR28019:SF2">
    <property type="entry name" value="CELL MEMBRANE PROTEIN YLR413W-RELATED"/>
    <property type="match status" value="1"/>
</dbReference>
<feature type="transmembrane region" description="Helical" evidence="6">
    <location>
        <begin position="161"/>
        <end position="184"/>
    </location>
</feature>
<dbReference type="Gene3D" id="1.20.140.150">
    <property type="match status" value="1"/>
</dbReference>
<dbReference type="InterPro" id="IPR052413">
    <property type="entry name" value="SUR7_domain"/>
</dbReference>
<comment type="subcellular location">
    <subcellularLocation>
        <location evidence="1">Membrane</location>
        <topology evidence="1">Multi-pass membrane protein</topology>
    </subcellularLocation>
</comment>
<gene>
    <name evidence="7" type="ORF">HMPREF1541_07004</name>
</gene>
<dbReference type="RefSeq" id="XP_008719551.1">
    <property type="nucleotide sequence ID" value="XM_008721329.1"/>
</dbReference>
<dbReference type="HOGENOM" id="CLU_034574_0_1_1"/>
<dbReference type="GO" id="GO:0051285">
    <property type="term" value="C:cell cortex of cell tip"/>
    <property type="evidence" value="ECO:0007669"/>
    <property type="project" value="TreeGrafter"/>
</dbReference>
<feature type="transmembrane region" description="Helical" evidence="6">
    <location>
        <begin position="249"/>
        <end position="278"/>
    </location>
</feature>
<accession>W2RR90</accession>
<name>W2RR90_CYPE1</name>
<sequence>MGIFNRRSRTPTEKQPSDDPLANYVKPKPIGLRAAVVVMYTLSLVFLILVEIGNINNKAVIRDTYFLRIDLANVIPNTVPNAIFINSIAQSIGLHDFYQVGLWNYCEGYANEGITHCSKTQTLYWFNPVKIIVNQLLAGASISLPTEVTDIFDLVKLASEWMFACFLVGTVLTFLCIFICPMGFSKRPRWQHKARRIFLRQLPVTILAFVAALFTTVATVIATVLFIIFRNTFAGAADFNIEAHIGQEMFAFMWIATGFNLIGLIMQLGTCCGVCCCTGRRKAERISRHAVENERAHTQTPIRAAASSDDETVVAPGEQRKRKWGFKRH</sequence>
<dbReference type="AlphaFoldDB" id="W2RR90"/>
<dbReference type="GO" id="GO:0031505">
    <property type="term" value="P:fungal-type cell wall organization"/>
    <property type="evidence" value="ECO:0007669"/>
    <property type="project" value="TreeGrafter"/>
</dbReference>
<reference evidence="7 8" key="1">
    <citation type="submission" date="2013-03" db="EMBL/GenBank/DDBJ databases">
        <title>The Genome Sequence of Phialophora europaea CBS 101466.</title>
        <authorList>
            <consortium name="The Broad Institute Genomics Platform"/>
            <person name="Cuomo C."/>
            <person name="de Hoog S."/>
            <person name="Gorbushina A."/>
            <person name="Walker B."/>
            <person name="Young S.K."/>
            <person name="Zeng Q."/>
            <person name="Gargeya S."/>
            <person name="Fitzgerald M."/>
            <person name="Haas B."/>
            <person name="Abouelleil A."/>
            <person name="Allen A.W."/>
            <person name="Alvarado L."/>
            <person name="Arachchi H.M."/>
            <person name="Berlin A.M."/>
            <person name="Chapman S.B."/>
            <person name="Gainer-Dewar J."/>
            <person name="Goldberg J."/>
            <person name="Griggs A."/>
            <person name="Gujja S."/>
            <person name="Hansen M."/>
            <person name="Howarth C."/>
            <person name="Imamovic A."/>
            <person name="Ireland A."/>
            <person name="Larimer J."/>
            <person name="McCowan C."/>
            <person name="Murphy C."/>
            <person name="Pearson M."/>
            <person name="Poon T.W."/>
            <person name="Priest M."/>
            <person name="Roberts A."/>
            <person name="Saif S."/>
            <person name="Shea T."/>
            <person name="Sisk P."/>
            <person name="Sykes S."/>
            <person name="Wortman J."/>
            <person name="Nusbaum C."/>
            <person name="Birren B."/>
        </authorList>
    </citation>
    <scope>NUCLEOTIDE SEQUENCE [LARGE SCALE GENOMIC DNA]</scope>
    <source>
        <strain evidence="7 8">CBS 101466</strain>
    </source>
</reference>
<dbReference type="PROSITE" id="PS01346">
    <property type="entry name" value="CLAUDIN"/>
    <property type="match status" value="1"/>
</dbReference>
<feature type="transmembrane region" description="Helical" evidence="6">
    <location>
        <begin position="204"/>
        <end position="229"/>
    </location>
</feature>
<evidence type="ECO:0000256" key="1">
    <source>
        <dbReference type="ARBA" id="ARBA00004141"/>
    </source>
</evidence>
<feature type="transmembrane region" description="Helical" evidence="6">
    <location>
        <begin position="30"/>
        <end position="50"/>
    </location>
</feature>
<dbReference type="FunCoup" id="W2RR90">
    <property type="interactions" value="58"/>
</dbReference>
<evidence type="ECO:0000313" key="8">
    <source>
        <dbReference type="Proteomes" id="UP000030752"/>
    </source>
</evidence>
<feature type="compositionally biased region" description="Basic residues" evidence="5">
    <location>
        <begin position="320"/>
        <end position="329"/>
    </location>
</feature>
<keyword evidence="4 6" id="KW-0472">Membrane</keyword>
<dbReference type="OrthoDB" id="2327445at2759"/>
<keyword evidence="3 6" id="KW-1133">Transmembrane helix</keyword>
<evidence type="ECO:0000256" key="2">
    <source>
        <dbReference type="ARBA" id="ARBA00022692"/>
    </source>
</evidence>
<protein>
    <recommendedName>
        <fullName evidence="9">Integral membrane protein</fullName>
    </recommendedName>
</protein>
<dbReference type="InterPro" id="IPR017974">
    <property type="entry name" value="Claudin_CS"/>
</dbReference>
<dbReference type="InterPro" id="IPR009571">
    <property type="entry name" value="SUR7/Rim9-like_fungi"/>
</dbReference>
<dbReference type="STRING" id="1220924.W2RR90"/>
<evidence type="ECO:0000256" key="3">
    <source>
        <dbReference type="ARBA" id="ARBA00022989"/>
    </source>
</evidence>
<proteinExistence type="predicted"/>
<evidence type="ECO:0008006" key="9">
    <source>
        <dbReference type="Google" id="ProtNLM"/>
    </source>
</evidence>
<feature type="region of interest" description="Disordered" evidence="5">
    <location>
        <begin position="288"/>
        <end position="329"/>
    </location>
</feature>
<dbReference type="VEuPathDB" id="FungiDB:HMPREF1541_07004"/>
<keyword evidence="8" id="KW-1185">Reference proteome</keyword>
<dbReference type="Pfam" id="PF06687">
    <property type="entry name" value="SUR7"/>
    <property type="match status" value="1"/>
</dbReference>
<dbReference type="PANTHER" id="PTHR28019">
    <property type="entry name" value="CELL MEMBRANE PROTEIN YLR413W-RELATED"/>
    <property type="match status" value="1"/>
</dbReference>
<evidence type="ECO:0000256" key="5">
    <source>
        <dbReference type="SAM" id="MobiDB-lite"/>
    </source>
</evidence>
<evidence type="ECO:0000256" key="4">
    <source>
        <dbReference type="ARBA" id="ARBA00023136"/>
    </source>
</evidence>
<dbReference type="InParanoid" id="W2RR90"/>
<feature type="compositionally biased region" description="Basic and acidic residues" evidence="5">
    <location>
        <begin position="288"/>
        <end position="297"/>
    </location>
</feature>
<keyword evidence="2 6" id="KW-0812">Transmembrane</keyword>
<dbReference type="GeneID" id="19974343"/>
<dbReference type="eggNOG" id="ENOG502QRB5">
    <property type="taxonomic scope" value="Eukaryota"/>
</dbReference>
<dbReference type="EMBL" id="KB822722">
    <property type="protein sequence ID" value="ETN38962.1"/>
    <property type="molecule type" value="Genomic_DNA"/>
</dbReference>
<evidence type="ECO:0000256" key="6">
    <source>
        <dbReference type="SAM" id="Phobius"/>
    </source>
</evidence>
<feature type="region of interest" description="Disordered" evidence="5">
    <location>
        <begin position="1"/>
        <end position="21"/>
    </location>
</feature>
<dbReference type="Proteomes" id="UP000030752">
    <property type="component" value="Unassembled WGS sequence"/>
</dbReference>